<evidence type="ECO:0000313" key="9">
    <source>
        <dbReference type="Proteomes" id="UP000823772"/>
    </source>
</evidence>
<dbReference type="PRINTS" id="PR00738">
    <property type="entry name" value="GLHYDRLASE20"/>
</dbReference>
<comment type="caution">
    <text evidence="8">The sequence shown here is derived from an EMBL/GenBank/DDBJ whole genome shotgun (WGS) entry which is preliminary data.</text>
</comment>
<evidence type="ECO:0000256" key="2">
    <source>
        <dbReference type="ARBA" id="ARBA00022801"/>
    </source>
</evidence>
<dbReference type="PANTHER" id="PTHR43678:SF1">
    <property type="entry name" value="BETA-N-ACETYLHEXOSAMINIDASE"/>
    <property type="match status" value="1"/>
</dbReference>
<keyword evidence="5" id="KW-0732">Signal</keyword>
<dbReference type="AlphaFoldDB" id="A0A9D9J1S8"/>
<evidence type="ECO:0000313" key="8">
    <source>
        <dbReference type="EMBL" id="MBO8482229.1"/>
    </source>
</evidence>
<dbReference type="InterPro" id="IPR052764">
    <property type="entry name" value="GH20_Enzymes"/>
</dbReference>
<proteinExistence type="inferred from homology"/>
<sequence length="656" mass="73829">MKHLLLYTLCILSLVCPSAAAAPASDSGKPFVIPELKSWTAGEGNFETDRKLAISVPSEDPELLKIAECFSEDWEAMFGHRLKTTAGKGDIIFMTDKGTGPGWERYGQEGYSIDISTERVTVTAPSPAGIFWATRTLLQMADNSSGKSLPAGRITDWPDYGIRGFMMDCGRKYIPMGYLKKLVRIMAYYKMNTLQIHLNDNGFKQYFGQDWDKTYAAFRLESEYFPGLTARDGSYGKEEFRNFQNEASGMFVEIIPEIDVPAHSLALTRYRPETGSEEYGMDHLDLFSPATYSFLDSLFAEYLGGDEPVFTGPKVHIGTDEYSNRDSSVVEKFREFTDHYIRLVESYGKQAVIWGALTHADGKTPVKSENVLMNAWYNGYADPEEMVKQGYRLISIPDGYVYIVPAAGYYYDFLNERFLYESWTPAHVGETVFEECDPAIAGGMFAVWNDHAGNGISVKDIHYRLFTAMQTLSAKMWSGENVTLTYDEFDMARRDVREGPGINENGRIGAPRSCVLAMDEVSSGQKMPYEEIGYDYTVNFTIEGGHETPGTELFRSDNAVFYLSDPISGMLGFARDGYLNTFRYRVHEGEKAEITVKGDCRSTTLIVNGKTIDRLEVEKRWHDGGKSVMYYVPTLVFPLGKAGDFDSRITELEVFN</sequence>
<dbReference type="Proteomes" id="UP000823772">
    <property type="component" value="Unassembled WGS sequence"/>
</dbReference>
<evidence type="ECO:0000256" key="5">
    <source>
        <dbReference type="SAM" id="SignalP"/>
    </source>
</evidence>
<dbReference type="Gene3D" id="3.30.379.10">
    <property type="entry name" value="Chitobiase/beta-hexosaminidase domain 2-like"/>
    <property type="match status" value="1"/>
</dbReference>
<dbReference type="InterPro" id="IPR025705">
    <property type="entry name" value="Beta_hexosaminidase_sua/sub"/>
</dbReference>
<keyword evidence="2" id="KW-0378">Hydrolase</keyword>
<dbReference type="InterPro" id="IPR015883">
    <property type="entry name" value="Glyco_hydro_20_cat"/>
</dbReference>
<protein>
    <submittedName>
        <fullName evidence="8">Family 20 glycosylhydrolase</fullName>
    </submittedName>
</protein>
<dbReference type="Pfam" id="PF02838">
    <property type="entry name" value="Glyco_hydro_20b"/>
    <property type="match status" value="1"/>
</dbReference>
<dbReference type="EMBL" id="JADILY010000143">
    <property type="protein sequence ID" value="MBO8482229.1"/>
    <property type="molecule type" value="Genomic_DNA"/>
</dbReference>
<evidence type="ECO:0000256" key="1">
    <source>
        <dbReference type="ARBA" id="ARBA00006285"/>
    </source>
</evidence>
<feature type="active site" description="Proton donor" evidence="4">
    <location>
        <position position="321"/>
    </location>
</feature>
<name>A0A9D9J1S8_9BACT</name>
<comment type="similarity">
    <text evidence="1">Belongs to the glycosyl hydrolase 20 family.</text>
</comment>
<feature type="chain" id="PRO_5038585205" evidence="5">
    <location>
        <begin position="22"/>
        <end position="656"/>
    </location>
</feature>
<dbReference type="SUPFAM" id="SSF55545">
    <property type="entry name" value="beta-N-acetylhexosaminidase-like domain"/>
    <property type="match status" value="1"/>
</dbReference>
<evidence type="ECO:0000259" key="7">
    <source>
        <dbReference type="Pfam" id="PF02838"/>
    </source>
</evidence>
<dbReference type="PANTHER" id="PTHR43678">
    <property type="entry name" value="PUTATIVE (AFU_ORTHOLOGUE AFUA_2G00640)-RELATED"/>
    <property type="match status" value="1"/>
</dbReference>
<dbReference type="InterPro" id="IPR029018">
    <property type="entry name" value="Hex-like_dom2"/>
</dbReference>
<evidence type="ECO:0000259" key="6">
    <source>
        <dbReference type="Pfam" id="PF00728"/>
    </source>
</evidence>
<accession>A0A9D9J1S8</accession>
<feature type="non-terminal residue" evidence="8">
    <location>
        <position position="656"/>
    </location>
</feature>
<dbReference type="Gene3D" id="3.20.20.80">
    <property type="entry name" value="Glycosidases"/>
    <property type="match status" value="1"/>
</dbReference>
<dbReference type="CDD" id="cd06564">
    <property type="entry name" value="GH20_DspB_LnbB-like"/>
    <property type="match status" value="1"/>
</dbReference>
<dbReference type="GO" id="GO:0004563">
    <property type="term" value="F:beta-N-acetylhexosaminidase activity"/>
    <property type="evidence" value="ECO:0007669"/>
    <property type="project" value="InterPro"/>
</dbReference>
<dbReference type="Pfam" id="PF00728">
    <property type="entry name" value="Glyco_hydro_20"/>
    <property type="match status" value="1"/>
</dbReference>
<feature type="domain" description="Beta-hexosaminidase bacterial type N-terminal" evidence="7">
    <location>
        <begin position="30"/>
        <end position="157"/>
    </location>
</feature>
<evidence type="ECO:0000256" key="3">
    <source>
        <dbReference type="ARBA" id="ARBA00023295"/>
    </source>
</evidence>
<keyword evidence="3" id="KW-0326">Glycosidase</keyword>
<feature type="signal peptide" evidence="5">
    <location>
        <begin position="1"/>
        <end position="21"/>
    </location>
</feature>
<evidence type="ECO:0000256" key="4">
    <source>
        <dbReference type="PIRSR" id="PIRSR625705-1"/>
    </source>
</evidence>
<gene>
    <name evidence="8" type="ORF">IAC87_06770</name>
</gene>
<dbReference type="SUPFAM" id="SSF51445">
    <property type="entry name" value="(Trans)glycosidases"/>
    <property type="match status" value="1"/>
</dbReference>
<organism evidence="8 9">
    <name type="scientific">Candidatus Merdivivens faecigallinarum</name>
    <dbReference type="NCBI Taxonomy" id="2840871"/>
    <lineage>
        <taxon>Bacteria</taxon>
        <taxon>Pseudomonadati</taxon>
        <taxon>Bacteroidota</taxon>
        <taxon>Bacteroidia</taxon>
        <taxon>Bacteroidales</taxon>
        <taxon>Muribaculaceae</taxon>
        <taxon>Muribaculaceae incertae sedis</taxon>
        <taxon>Candidatus Merdivivens</taxon>
    </lineage>
</organism>
<reference evidence="8" key="1">
    <citation type="submission" date="2020-10" db="EMBL/GenBank/DDBJ databases">
        <authorList>
            <person name="Gilroy R."/>
        </authorList>
    </citation>
    <scope>NUCLEOTIDE SEQUENCE</scope>
    <source>
        <strain evidence="8">B3-2255</strain>
    </source>
</reference>
<reference evidence="8" key="2">
    <citation type="journal article" date="2021" name="PeerJ">
        <title>Extensive microbial diversity within the chicken gut microbiome revealed by metagenomics and culture.</title>
        <authorList>
            <person name="Gilroy R."/>
            <person name="Ravi A."/>
            <person name="Getino M."/>
            <person name="Pursley I."/>
            <person name="Horton D.L."/>
            <person name="Alikhan N.F."/>
            <person name="Baker D."/>
            <person name="Gharbi K."/>
            <person name="Hall N."/>
            <person name="Watson M."/>
            <person name="Adriaenssens E.M."/>
            <person name="Foster-Nyarko E."/>
            <person name="Jarju S."/>
            <person name="Secka A."/>
            <person name="Antonio M."/>
            <person name="Oren A."/>
            <person name="Chaudhuri R.R."/>
            <person name="La Ragione R."/>
            <person name="Hildebrand F."/>
            <person name="Pallen M.J."/>
        </authorList>
    </citation>
    <scope>NUCLEOTIDE SEQUENCE</scope>
    <source>
        <strain evidence="8">B3-2255</strain>
    </source>
</reference>
<dbReference type="InterPro" id="IPR015882">
    <property type="entry name" value="HEX_bac_N"/>
</dbReference>
<feature type="domain" description="Glycoside hydrolase family 20 catalytic" evidence="6">
    <location>
        <begin position="160"/>
        <end position="479"/>
    </location>
</feature>
<dbReference type="InterPro" id="IPR017853">
    <property type="entry name" value="GH"/>
</dbReference>
<dbReference type="GO" id="GO:0005975">
    <property type="term" value="P:carbohydrate metabolic process"/>
    <property type="evidence" value="ECO:0007669"/>
    <property type="project" value="InterPro"/>
</dbReference>